<dbReference type="SUPFAM" id="SSF52540">
    <property type="entry name" value="P-loop containing nucleoside triphosphate hydrolases"/>
    <property type="match status" value="1"/>
</dbReference>
<dbReference type="GO" id="GO:0140359">
    <property type="term" value="F:ABC-type transporter activity"/>
    <property type="evidence" value="ECO:0007669"/>
    <property type="project" value="InterPro"/>
</dbReference>
<dbReference type="PROSITE" id="PS50893">
    <property type="entry name" value="ABC_TRANSPORTER_2"/>
    <property type="match status" value="1"/>
</dbReference>
<dbReference type="EMBL" id="JACHFJ010000001">
    <property type="protein sequence ID" value="MBB5371866.1"/>
    <property type="molecule type" value="Genomic_DNA"/>
</dbReference>
<keyword evidence="3 8" id="KW-0812">Transmembrane</keyword>
<evidence type="ECO:0000313" key="11">
    <source>
        <dbReference type="EMBL" id="MBB5371866.1"/>
    </source>
</evidence>
<feature type="transmembrane region" description="Helical" evidence="8">
    <location>
        <begin position="204"/>
        <end position="224"/>
    </location>
</feature>
<dbReference type="PANTHER" id="PTHR11384">
    <property type="entry name" value="ATP-BINDING CASSETTE, SUB-FAMILY D MEMBER"/>
    <property type="match status" value="1"/>
</dbReference>
<dbReference type="SUPFAM" id="SSF90123">
    <property type="entry name" value="ABC transporter transmembrane region"/>
    <property type="match status" value="1"/>
</dbReference>
<protein>
    <submittedName>
        <fullName evidence="11">Putative ATP-binding cassette transporter</fullName>
    </submittedName>
</protein>
<evidence type="ECO:0000259" key="10">
    <source>
        <dbReference type="PROSITE" id="PS50929"/>
    </source>
</evidence>
<dbReference type="AlphaFoldDB" id="A0A840V7Y7"/>
<keyword evidence="7 8" id="KW-0472">Membrane</keyword>
<evidence type="ECO:0000256" key="2">
    <source>
        <dbReference type="ARBA" id="ARBA00022448"/>
    </source>
</evidence>
<evidence type="ECO:0000256" key="1">
    <source>
        <dbReference type="ARBA" id="ARBA00004651"/>
    </source>
</evidence>
<keyword evidence="12" id="KW-1185">Reference proteome</keyword>
<dbReference type="GO" id="GO:0005886">
    <property type="term" value="C:plasma membrane"/>
    <property type="evidence" value="ECO:0007669"/>
    <property type="project" value="UniProtKB-SubCell"/>
</dbReference>
<dbReference type="GO" id="GO:0005524">
    <property type="term" value="F:ATP binding"/>
    <property type="evidence" value="ECO:0007669"/>
    <property type="project" value="UniProtKB-KW"/>
</dbReference>
<dbReference type="PANTHER" id="PTHR11384:SF59">
    <property type="entry name" value="LYSOSOMAL COBALAMIN TRANSPORTER ABCD4"/>
    <property type="match status" value="1"/>
</dbReference>
<evidence type="ECO:0000256" key="7">
    <source>
        <dbReference type="ARBA" id="ARBA00023136"/>
    </source>
</evidence>
<gene>
    <name evidence="11" type="ORF">HNP71_000090</name>
</gene>
<dbReference type="GO" id="GO:0016887">
    <property type="term" value="F:ATP hydrolysis activity"/>
    <property type="evidence" value="ECO:0007669"/>
    <property type="project" value="InterPro"/>
</dbReference>
<sequence length="585" mass="64586">MRERLTNFLTGLAEAWSLAKPYFTSEERWVARGLLAAIVTLNLMLVGLNVVLTYWNRDFFAAIQVYDEKTVVHLLYYLYIIPPGSTRPMPGFAELVVVYILIAVYAFYLNQMLQIKWRQWLTTHYVENWLTDRAYYTISLSHNPGAVIDNPDQRISEDLRDFTANSLALGMDFISNVVTLFSFVFVLYAISGSITVLGVTIHGYMLWVAVLYSAIGTAITQLIGRKLVPLSFSQQRLEANFRYGLVRVRENPEAIALSRGEGDEQITLRERFQAVRDNFWAIMRRTKLLNFFTIGFTQIANIFPLVVILPRYFAKLIGLGELSQIPMVFGQVQGALSWFITSYPNLVAWRATVSRLHGFREAMVAARAAAVGGPRLGQPGTALVLDNLTLTLPDGRKLLDHASLTLPPGEKITVTGPSGSGKSTLFRAIAGIWPFGGGQITPPSGSLMFLPQKPYFPLGSLKRSIAYPAQDSTISDDMALDALSALGLGHLASRLHEAGNWGLQLSGGEQQRLALARALVATPDWLFLDEATSALDQELAAKVQATLTKRLPHTTIVAISHHDGAGQRQLHLADGVLTPAAEPVA</sequence>
<feature type="domain" description="ABC transporter" evidence="9">
    <location>
        <begin position="383"/>
        <end position="584"/>
    </location>
</feature>
<dbReference type="Pfam" id="PF06472">
    <property type="entry name" value="ABC_membrane_2"/>
    <property type="match status" value="1"/>
</dbReference>
<dbReference type="InterPro" id="IPR011527">
    <property type="entry name" value="ABC1_TM_dom"/>
</dbReference>
<feature type="domain" description="ABC transmembrane type-1" evidence="10">
    <location>
        <begin position="95"/>
        <end position="348"/>
    </location>
</feature>
<dbReference type="Pfam" id="PF00005">
    <property type="entry name" value="ABC_tran"/>
    <property type="match status" value="1"/>
</dbReference>
<dbReference type="InterPro" id="IPR003439">
    <property type="entry name" value="ABC_transporter-like_ATP-bd"/>
</dbReference>
<dbReference type="RefSeq" id="WP_183264886.1">
    <property type="nucleotide sequence ID" value="NZ_JACHFJ010000001.1"/>
</dbReference>
<dbReference type="InterPro" id="IPR027417">
    <property type="entry name" value="P-loop_NTPase"/>
</dbReference>
<keyword evidence="2" id="KW-0813">Transport</keyword>
<evidence type="ECO:0000313" key="12">
    <source>
        <dbReference type="Proteomes" id="UP000553706"/>
    </source>
</evidence>
<evidence type="ECO:0000256" key="4">
    <source>
        <dbReference type="ARBA" id="ARBA00022741"/>
    </source>
</evidence>
<keyword evidence="6 8" id="KW-1133">Transmembrane helix</keyword>
<name>A0A840V7Y7_9PROT</name>
<proteinExistence type="predicted"/>
<dbReference type="SMART" id="SM00382">
    <property type="entry name" value="AAA"/>
    <property type="match status" value="1"/>
</dbReference>
<accession>A0A840V7Y7</accession>
<feature type="transmembrane region" description="Helical" evidence="8">
    <location>
        <begin position="29"/>
        <end position="52"/>
    </location>
</feature>
<feature type="transmembrane region" description="Helical" evidence="8">
    <location>
        <begin position="91"/>
        <end position="109"/>
    </location>
</feature>
<dbReference type="PROSITE" id="PS50929">
    <property type="entry name" value="ABC_TM1F"/>
    <property type="match status" value="1"/>
</dbReference>
<dbReference type="InterPro" id="IPR050835">
    <property type="entry name" value="ABC_transporter_sub-D"/>
</dbReference>
<feature type="transmembrane region" description="Helical" evidence="8">
    <location>
        <begin position="288"/>
        <end position="309"/>
    </location>
</feature>
<evidence type="ECO:0000259" key="9">
    <source>
        <dbReference type="PROSITE" id="PS50893"/>
    </source>
</evidence>
<dbReference type="CDD" id="cd03223">
    <property type="entry name" value="ABCD_peroxisomal_ALDP"/>
    <property type="match status" value="1"/>
</dbReference>
<keyword evidence="4" id="KW-0547">Nucleotide-binding</keyword>
<dbReference type="Proteomes" id="UP000553706">
    <property type="component" value="Unassembled WGS sequence"/>
</dbReference>
<comment type="subcellular location">
    <subcellularLocation>
        <location evidence="1">Cell membrane</location>
        <topology evidence="1">Multi-pass membrane protein</topology>
    </subcellularLocation>
</comment>
<evidence type="ECO:0000256" key="3">
    <source>
        <dbReference type="ARBA" id="ARBA00022692"/>
    </source>
</evidence>
<evidence type="ECO:0000256" key="5">
    <source>
        <dbReference type="ARBA" id="ARBA00022840"/>
    </source>
</evidence>
<dbReference type="InterPro" id="IPR017871">
    <property type="entry name" value="ABC_transporter-like_CS"/>
</dbReference>
<dbReference type="InterPro" id="IPR003593">
    <property type="entry name" value="AAA+_ATPase"/>
</dbReference>
<dbReference type="Gene3D" id="3.40.50.300">
    <property type="entry name" value="P-loop containing nucleotide triphosphate hydrolases"/>
    <property type="match status" value="1"/>
</dbReference>
<reference evidence="11 12" key="1">
    <citation type="submission" date="2020-08" db="EMBL/GenBank/DDBJ databases">
        <title>Genomic Encyclopedia of Type Strains, Phase IV (KMG-IV): sequencing the most valuable type-strain genomes for metagenomic binning, comparative biology and taxonomic classification.</title>
        <authorList>
            <person name="Goeker M."/>
        </authorList>
    </citation>
    <scope>NUCLEOTIDE SEQUENCE [LARGE SCALE GENOMIC DNA]</scope>
    <source>
        <strain evidence="11 12">DSM 27026</strain>
    </source>
</reference>
<organism evidence="11 12">
    <name type="scientific">Acidocella aromatica</name>
    <dbReference type="NCBI Taxonomy" id="1303579"/>
    <lineage>
        <taxon>Bacteria</taxon>
        <taxon>Pseudomonadati</taxon>
        <taxon>Pseudomonadota</taxon>
        <taxon>Alphaproteobacteria</taxon>
        <taxon>Acetobacterales</taxon>
        <taxon>Acidocellaceae</taxon>
        <taxon>Acidocella</taxon>
    </lineage>
</organism>
<dbReference type="PROSITE" id="PS00211">
    <property type="entry name" value="ABC_TRANSPORTER_1"/>
    <property type="match status" value="1"/>
</dbReference>
<feature type="transmembrane region" description="Helical" evidence="8">
    <location>
        <begin position="177"/>
        <end position="198"/>
    </location>
</feature>
<dbReference type="Gene3D" id="1.20.1560.10">
    <property type="entry name" value="ABC transporter type 1, transmembrane domain"/>
    <property type="match status" value="1"/>
</dbReference>
<keyword evidence="5 11" id="KW-0067">ATP-binding</keyword>
<evidence type="ECO:0000256" key="8">
    <source>
        <dbReference type="SAM" id="Phobius"/>
    </source>
</evidence>
<dbReference type="InterPro" id="IPR036640">
    <property type="entry name" value="ABC1_TM_sf"/>
</dbReference>
<evidence type="ECO:0000256" key="6">
    <source>
        <dbReference type="ARBA" id="ARBA00022989"/>
    </source>
</evidence>
<comment type="caution">
    <text evidence="11">The sequence shown here is derived from an EMBL/GenBank/DDBJ whole genome shotgun (WGS) entry which is preliminary data.</text>
</comment>